<protein>
    <submittedName>
        <fullName evidence="2">Uncharacterized protein</fullName>
    </submittedName>
</protein>
<evidence type="ECO:0000313" key="2">
    <source>
        <dbReference type="EMBL" id="UJO22791.1"/>
    </source>
</evidence>
<accession>A0A9Q8PHU2</accession>
<name>A0A9Q8PHU2_PASFU</name>
<dbReference type="RefSeq" id="XP_047767157.1">
    <property type="nucleotide sequence ID" value="XM_047911083.1"/>
</dbReference>
<evidence type="ECO:0000256" key="1">
    <source>
        <dbReference type="SAM" id="MobiDB-lite"/>
    </source>
</evidence>
<dbReference type="KEGG" id="ffu:CLAFUR5_11935"/>
<dbReference type="AlphaFoldDB" id="A0A9Q8PHU2"/>
<reference evidence="2" key="2">
    <citation type="journal article" date="2022" name="Microb. Genom.">
        <title>A chromosome-scale genome assembly of the tomato pathogen Cladosporium fulvum reveals a compartmentalized genome architecture and the presence of a dispensable chromosome.</title>
        <authorList>
            <person name="Zaccaron A.Z."/>
            <person name="Chen L.H."/>
            <person name="Samaras A."/>
            <person name="Stergiopoulos I."/>
        </authorList>
    </citation>
    <scope>NUCLEOTIDE SEQUENCE</scope>
    <source>
        <strain evidence="2">Race5_Kim</strain>
    </source>
</reference>
<dbReference type="EMBL" id="CP090172">
    <property type="protein sequence ID" value="UJO22791.1"/>
    <property type="molecule type" value="Genomic_DNA"/>
</dbReference>
<feature type="compositionally biased region" description="Basic residues" evidence="1">
    <location>
        <begin position="127"/>
        <end position="136"/>
    </location>
</feature>
<feature type="region of interest" description="Disordered" evidence="1">
    <location>
        <begin position="99"/>
        <end position="137"/>
    </location>
</feature>
<sequence length="667" mass="75394">MSLIDPNLVPPRTTSLLHTYLFDTTTTMIRSFDSGEWQVQTNVLRRSQSVTGLRQKQRHATRLSRMGSLDDIARHVEMWGNKHDTISAIAEHGWFDVEGEEDEDETSGRPSREQESVALLPPEIPRKNSKRRKVERRRGVSNLPKLLERYCTKEEPKYDIFGKHLQSERAYSQNKNLGFQYTTPGLEEAPVVRTVLDQNQQEAIERFRSPPPPADFGIEGRAAGQVRRARQNTNAKHAPKDPLCRDFAQGAGRSGKSKARGAEALFDALLASKRINHTPGSAISAVHEAQQETLDLARAAENPVATAKQIDHAAAEALSAKHDQPQSFFEQGTSVKTALLAKVKSFRKHQAQGREPDRNPSICRLKSKALTLKLKQSLSIHRHPHAKPCEKTRAQAEAQGQATAHAKLQAKARALEFEAEKDKLLHEIHVARRLKHQRWLEAESEMARAQDRPPNPIPPMQPISLHDDLQSDAQIHATSLDAAFDSTPTTKWRANSQLTTITTSKRNGNIRITSPPNHGILCLCNMWLDQGHTLREKALQHMTLIQQGHFPPDHLRSGCDCYLYRIYEAFTNNHFQYIGIAQTQKEQAEEYGKGRWVIYLAKETPISKLLLGSQLPSTKVRRVPARRPTSANRPRPLSARIMNQVRRRSMHGLVYFANNPLRDVRDI</sequence>
<dbReference type="OrthoDB" id="10512930at2759"/>
<evidence type="ECO:0000313" key="3">
    <source>
        <dbReference type="Proteomes" id="UP000756132"/>
    </source>
</evidence>
<proteinExistence type="predicted"/>
<dbReference type="OMA" id="WRADTHI"/>
<gene>
    <name evidence="2" type="ORF">CLAFUR5_11935</name>
</gene>
<reference evidence="2" key="1">
    <citation type="submission" date="2021-12" db="EMBL/GenBank/DDBJ databases">
        <authorList>
            <person name="Zaccaron A."/>
            <person name="Stergiopoulos I."/>
        </authorList>
    </citation>
    <scope>NUCLEOTIDE SEQUENCE</scope>
    <source>
        <strain evidence="2">Race5_Kim</strain>
    </source>
</reference>
<keyword evidence="3" id="KW-1185">Reference proteome</keyword>
<organism evidence="2 3">
    <name type="scientific">Passalora fulva</name>
    <name type="common">Tomato leaf mold</name>
    <name type="synonym">Cladosporium fulvum</name>
    <dbReference type="NCBI Taxonomy" id="5499"/>
    <lineage>
        <taxon>Eukaryota</taxon>
        <taxon>Fungi</taxon>
        <taxon>Dikarya</taxon>
        <taxon>Ascomycota</taxon>
        <taxon>Pezizomycotina</taxon>
        <taxon>Dothideomycetes</taxon>
        <taxon>Dothideomycetidae</taxon>
        <taxon>Mycosphaerellales</taxon>
        <taxon>Mycosphaerellaceae</taxon>
        <taxon>Fulvia</taxon>
    </lineage>
</organism>
<dbReference type="Proteomes" id="UP000756132">
    <property type="component" value="Chromosome 10"/>
</dbReference>
<dbReference type="GeneID" id="71991813"/>
<feature type="compositionally biased region" description="Basic and acidic residues" evidence="1">
    <location>
        <begin position="106"/>
        <end position="115"/>
    </location>
</feature>